<dbReference type="SUPFAM" id="SSF53756">
    <property type="entry name" value="UDP-Glycosyltransferase/glycogen phosphorylase"/>
    <property type="match status" value="1"/>
</dbReference>
<dbReference type="InParanoid" id="A0A2S8SSI8"/>
<organism evidence="3 4">
    <name type="scientific">Abditibacterium utsteinense</name>
    <dbReference type="NCBI Taxonomy" id="1960156"/>
    <lineage>
        <taxon>Bacteria</taxon>
        <taxon>Pseudomonadati</taxon>
        <taxon>Abditibacteriota</taxon>
        <taxon>Abditibacteriia</taxon>
        <taxon>Abditibacteriales</taxon>
        <taxon>Abditibacteriaceae</taxon>
        <taxon>Abditibacterium</taxon>
    </lineage>
</organism>
<dbReference type="AlphaFoldDB" id="A0A2S8SSI8"/>
<reference evidence="3 4" key="1">
    <citation type="journal article" date="2018" name="Syst. Appl. Microbiol.">
        <title>Abditibacterium utsteinense sp. nov., the first cultivated member of candidate phylum FBP, isolated from ice-free Antarctic soil samples.</title>
        <authorList>
            <person name="Tahon G."/>
            <person name="Tytgat B."/>
            <person name="Lebbe L."/>
            <person name="Carlier A."/>
            <person name="Willems A."/>
        </authorList>
    </citation>
    <scope>NUCLEOTIDE SEQUENCE [LARGE SCALE GENOMIC DNA]</scope>
    <source>
        <strain evidence="3 4">LMG 29911</strain>
    </source>
</reference>
<dbReference type="InterPro" id="IPR050194">
    <property type="entry name" value="Glycosyltransferase_grp1"/>
</dbReference>
<dbReference type="Pfam" id="PF00534">
    <property type="entry name" value="Glycos_transf_1"/>
    <property type="match status" value="1"/>
</dbReference>
<evidence type="ECO:0000259" key="1">
    <source>
        <dbReference type="Pfam" id="PF00534"/>
    </source>
</evidence>
<dbReference type="PANTHER" id="PTHR45947">
    <property type="entry name" value="SULFOQUINOVOSYL TRANSFERASE SQD2"/>
    <property type="match status" value="1"/>
</dbReference>
<dbReference type="InterPro" id="IPR001296">
    <property type="entry name" value="Glyco_trans_1"/>
</dbReference>
<accession>A0A2S8SSI8</accession>
<dbReference type="PANTHER" id="PTHR45947:SF3">
    <property type="entry name" value="SULFOQUINOVOSYL TRANSFERASE SQD2"/>
    <property type="match status" value="1"/>
</dbReference>
<keyword evidence="3" id="KW-0808">Transferase</keyword>
<proteinExistence type="predicted"/>
<feature type="domain" description="Glycosyltransferase subfamily 4-like N-terminal" evidence="2">
    <location>
        <begin position="30"/>
        <end position="195"/>
    </location>
</feature>
<sequence length="423" mass="46165">MLHKAFGQEPVTPLLMKIAIFASAFHPSLGGVEELVRQLAHAFKRAGHEAIIVTERWPRDLPASESYDGIQVYRFPFRILSGGSLANRAKSAVSLVATGKAIQRQIVALLAREKIDIVNIQCVSANALYARNAARQLRLPLVVTLQGELTMDATGLYQKSEAARNRMRGVLESAAAITGCSKQTLDEAEAFFARPFGPRGHLIYNGIRLADFDNAAAYAHPRPYILGIGRHVAQKGFDILLRAYAQMKSEVSPAELPDLLLAGDGEVHQELRQLSRELKLEDRVHFVGRADRAQAVALFKGCEFFVLPSRHEPMGIVNLEAMAAGKAVIASNVGGVSELVSQGETGILVPGADVTALSQALALLCRDTELRERLAKAGAVRAQQFDWEILTEQYLEIYRQFGTPHSFNDGQKTTTTSEEIGAA</sequence>
<dbReference type="Gene3D" id="3.40.50.2000">
    <property type="entry name" value="Glycogen Phosphorylase B"/>
    <property type="match status" value="2"/>
</dbReference>
<dbReference type="Proteomes" id="UP000237684">
    <property type="component" value="Unassembled WGS sequence"/>
</dbReference>
<dbReference type="EMBL" id="NIGF01000009">
    <property type="protein sequence ID" value="PQV63699.1"/>
    <property type="molecule type" value="Genomic_DNA"/>
</dbReference>
<dbReference type="OrthoDB" id="9795068at2"/>
<keyword evidence="4" id="KW-1185">Reference proteome</keyword>
<protein>
    <submittedName>
        <fullName evidence="3">Glycosyltransferase involved in cell wall bisynthesis</fullName>
    </submittedName>
</protein>
<dbReference type="GO" id="GO:0016757">
    <property type="term" value="F:glycosyltransferase activity"/>
    <property type="evidence" value="ECO:0007669"/>
    <property type="project" value="InterPro"/>
</dbReference>
<dbReference type="Pfam" id="PF13579">
    <property type="entry name" value="Glyco_trans_4_4"/>
    <property type="match status" value="1"/>
</dbReference>
<dbReference type="CDD" id="cd03801">
    <property type="entry name" value="GT4_PimA-like"/>
    <property type="match status" value="1"/>
</dbReference>
<evidence type="ECO:0000313" key="4">
    <source>
        <dbReference type="Proteomes" id="UP000237684"/>
    </source>
</evidence>
<gene>
    <name evidence="3" type="ORF">B1R32_10938</name>
</gene>
<feature type="domain" description="Glycosyl transferase family 1" evidence="1">
    <location>
        <begin position="220"/>
        <end position="378"/>
    </location>
</feature>
<comment type="caution">
    <text evidence="3">The sequence shown here is derived from an EMBL/GenBank/DDBJ whole genome shotgun (WGS) entry which is preliminary data.</text>
</comment>
<evidence type="ECO:0000259" key="2">
    <source>
        <dbReference type="Pfam" id="PF13579"/>
    </source>
</evidence>
<name>A0A2S8SSI8_9BACT</name>
<evidence type="ECO:0000313" key="3">
    <source>
        <dbReference type="EMBL" id="PQV63699.1"/>
    </source>
</evidence>
<dbReference type="InterPro" id="IPR028098">
    <property type="entry name" value="Glyco_trans_4-like_N"/>
</dbReference>